<dbReference type="OrthoDB" id="595476at2"/>
<comment type="caution">
    <text evidence="2">The sequence shown here is derived from an EMBL/GenBank/DDBJ whole genome shotgun (WGS) entry which is preliminary data.</text>
</comment>
<dbReference type="AlphaFoldDB" id="A0A511YL18"/>
<dbReference type="Proteomes" id="UP000321863">
    <property type="component" value="Unassembled WGS sequence"/>
</dbReference>
<protein>
    <recommendedName>
        <fullName evidence="4">Type II toxin-antitoxin system RelE/ParE family toxin</fullName>
    </recommendedName>
</protein>
<accession>A0A511YL18</accession>
<reference evidence="2 3" key="1">
    <citation type="submission" date="2019-07" db="EMBL/GenBank/DDBJ databases">
        <title>Whole genome shotgun sequence of Chryseobacterium hagamense NBRC 105253.</title>
        <authorList>
            <person name="Hosoyama A."/>
            <person name="Uohara A."/>
            <person name="Ohji S."/>
            <person name="Ichikawa N."/>
        </authorList>
    </citation>
    <scope>NUCLEOTIDE SEQUENCE [LARGE SCALE GENOMIC DNA]</scope>
    <source>
        <strain evidence="2 3">NBRC 105253</strain>
    </source>
</reference>
<sequence>MIYKLIVQEEAGLEILENYINYESIQTGLGEKFLLQVEKYFLQIKDNPRHFQIKKNKYREAYLRKFPYIIIFDMVDDRVIVLSVFNTRQNPEYKS</sequence>
<proteinExistence type="predicted"/>
<evidence type="ECO:0008006" key="4">
    <source>
        <dbReference type="Google" id="ProtNLM"/>
    </source>
</evidence>
<name>A0A511YL18_9FLAO</name>
<dbReference type="InterPro" id="IPR007712">
    <property type="entry name" value="RelE/ParE_toxin"/>
</dbReference>
<dbReference type="InterPro" id="IPR035093">
    <property type="entry name" value="RelE/ParE_toxin_dom_sf"/>
</dbReference>
<evidence type="ECO:0000313" key="3">
    <source>
        <dbReference type="Proteomes" id="UP000321863"/>
    </source>
</evidence>
<keyword evidence="3" id="KW-1185">Reference proteome</keyword>
<organism evidence="2 3">
    <name type="scientific">Chryseobacterium hagamense</name>
    <dbReference type="NCBI Taxonomy" id="395935"/>
    <lineage>
        <taxon>Bacteria</taxon>
        <taxon>Pseudomonadati</taxon>
        <taxon>Bacteroidota</taxon>
        <taxon>Flavobacteriia</taxon>
        <taxon>Flavobacteriales</taxon>
        <taxon>Weeksellaceae</taxon>
        <taxon>Chryseobacterium group</taxon>
        <taxon>Chryseobacterium</taxon>
    </lineage>
</organism>
<dbReference type="EMBL" id="BJYJ01000005">
    <property type="protein sequence ID" value="GEN75885.1"/>
    <property type="molecule type" value="Genomic_DNA"/>
</dbReference>
<gene>
    <name evidence="2" type="ORF">CHA01nite_16250</name>
</gene>
<evidence type="ECO:0000313" key="2">
    <source>
        <dbReference type="EMBL" id="GEN75885.1"/>
    </source>
</evidence>
<dbReference type="RefSeq" id="WP_146940821.1">
    <property type="nucleotide sequence ID" value="NZ_BJYJ01000005.1"/>
</dbReference>
<dbReference type="Gene3D" id="3.30.2310.20">
    <property type="entry name" value="RelE-like"/>
    <property type="match status" value="1"/>
</dbReference>
<evidence type="ECO:0000256" key="1">
    <source>
        <dbReference type="ARBA" id="ARBA00022649"/>
    </source>
</evidence>
<dbReference type="Pfam" id="PF05016">
    <property type="entry name" value="ParE_toxin"/>
    <property type="match status" value="1"/>
</dbReference>
<keyword evidence="1" id="KW-1277">Toxin-antitoxin system</keyword>